<organism evidence="1 2">
    <name type="scientific">Araneus ventricosus</name>
    <name type="common">Orbweaver spider</name>
    <name type="synonym">Epeira ventricosa</name>
    <dbReference type="NCBI Taxonomy" id="182803"/>
    <lineage>
        <taxon>Eukaryota</taxon>
        <taxon>Metazoa</taxon>
        <taxon>Ecdysozoa</taxon>
        <taxon>Arthropoda</taxon>
        <taxon>Chelicerata</taxon>
        <taxon>Arachnida</taxon>
        <taxon>Araneae</taxon>
        <taxon>Araneomorphae</taxon>
        <taxon>Entelegynae</taxon>
        <taxon>Araneoidea</taxon>
        <taxon>Araneidae</taxon>
        <taxon>Araneus</taxon>
    </lineage>
</organism>
<reference evidence="1 2" key="1">
    <citation type="journal article" date="2019" name="Sci. Rep.">
        <title>Orb-weaving spider Araneus ventricosus genome elucidates the spidroin gene catalogue.</title>
        <authorList>
            <person name="Kono N."/>
            <person name="Nakamura H."/>
            <person name="Ohtoshi R."/>
            <person name="Moran D.A.P."/>
            <person name="Shinohara A."/>
            <person name="Yoshida Y."/>
            <person name="Fujiwara M."/>
            <person name="Mori M."/>
            <person name="Tomita M."/>
            <person name="Arakawa K."/>
        </authorList>
    </citation>
    <scope>NUCLEOTIDE SEQUENCE [LARGE SCALE GENOMIC DNA]</scope>
</reference>
<accession>A0A4Y2I9R0</accession>
<name>A0A4Y2I9R0_ARAVE</name>
<evidence type="ECO:0000313" key="1">
    <source>
        <dbReference type="EMBL" id="GBM74240.1"/>
    </source>
</evidence>
<dbReference type="AlphaFoldDB" id="A0A4Y2I9R0"/>
<dbReference type="Proteomes" id="UP000499080">
    <property type="component" value="Unassembled WGS sequence"/>
</dbReference>
<gene>
    <name evidence="1" type="ORF">AVEN_129938_1</name>
</gene>
<dbReference type="EMBL" id="BGPR01002484">
    <property type="protein sequence ID" value="GBM74240.1"/>
    <property type="molecule type" value="Genomic_DNA"/>
</dbReference>
<sequence length="115" mass="13365">MAVIRIAAILKPSKMADIWRLFGCLEQFPSLARNRTMCLSLTDNLIPTRCERERDSERGEPALFRNRISKISDDFILQALKFCARSGSPQEFRYLLLRWTQERRTNGVTTSLNEN</sequence>
<keyword evidence="2" id="KW-1185">Reference proteome</keyword>
<comment type="caution">
    <text evidence="1">The sequence shown here is derived from an EMBL/GenBank/DDBJ whole genome shotgun (WGS) entry which is preliminary data.</text>
</comment>
<protein>
    <submittedName>
        <fullName evidence="1">Uncharacterized protein</fullName>
    </submittedName>
</protein>
<proteinExistence type="predicted"/>
<evidence type="ECO:0000313" key="2">
    <source>
        <dbReference type="Proteomes" id="UP000499080"/>
    </source>
</evidence>